<feature type="transmembrane region" description="Helical" evidence="8">
    <location>
        <begin position="315"/>
        <end position="335"/>
    </location>
</feature>
<evidence type="ECO:0000256" key="4">
    <source>
        <dbReference type="ARBA" id="ARBA00022475"/>
    </source>
</evidence>
<feature type="transmembrane region" description="Helical" evidence="8">
    <location>
        <begin position="120"/>
        <end position="141"/>
    </location>
</feature>
<keyword evidence="4" id="KW-1003">Cell membrane</keyword>
<evidence type="ECO:0000256" key="2">
    <source>
        <dbReference type="ARBA" id="ARBA00007935"/>
    </source>
</evidence>
<comment type="caution">
    <text evidence="9">The sequence shown here is derived from an EMBL/GenBank/DDBJ whole genome shotgun (WGS) entry which is preliminary data.</text>
</comment>
<feature type="transmembrane region" description="Helical" evidence="8">
    <location>
        <begin position="342"/>
        <end position="363"/>
    </location>
</feature>
<dbReference type="PANTHER" id="PTHR30472:SF25">
    <property type="entry name" value="ABC TRANSPORTER PERMEASE PROTEIN MJ0876-RELATED"/>
    <property type="match status" value="1"/>
</dbReference>
<feature type="transmembrane region" description="Helical" evidence="8">
    <location>
        <begin position="227"/>
        <end position="249"/>
    </location>
</feature>
<evidence type="ECO:0000313" key="10">
    <source>
        <dbReference type="Proteomes" id="UP000324065"/>
    </source>
</evidence>
<gene>
    <name evidence="9" type="ORF">F1188_06060</name>
</gene>
<dbReference type="RefSeq" id="WP_150061499.1">
    <property type="nucleotide sequence ID" value="NZ_JACHII010000006.1"/>
</dbReference>
<keyword evidence="5 8" id="KW-0812">Transmembrane</keyword>
<dbReference type="Proteomes" id="UP000324065">
    <property type="component" value="Unassembled WGS sequence"/>
</dbReference>
<evidence type="ECO:0000313" key="9">
    <source>
        <dbReference type="EMBL" id="KAA5606430.1"/>
    </source>
</evidence>
<protein>
    <submittedName>
        <fullName evidence="9">Iron ABC transporter permease</fullName>
    </submittedName>
</protein>
<keyword evidence="7 8" id="KW-0472">Membrane</keyword>
<dbReference type="Pfam" id="PF01032">
    <property type="entry name" value="FecCD"/>
    <property type="match status" value="1"/>
</dbReference>
<dbReference type="PANTHER" id="PTHR30472">
    <property type="entry name" value="FERRIC ENTEROBACTIN TRANSPORT SYSTEM PERMEASE PROTEIN"/>
    <property type="match status" value="1"/>
</dbReference>
<reference evidence="9 10" key="1">
    <citation type="submission" date="2019-09" db="EMBL/GenBank/DDBJ databases">
        <title>Genome sequence of Roseospira marina, one of the more divergent members of the non-sulfur purple photosynthetic bacterial family, the Rhodospirillaceae.</title>
        <authorList>
            <person name="Meyer T."/>
            <person name="Kyndt J."/>
        </authorList>
    </citation>
    <scope>NUCLEOTIDE SEQUENCE [LARGE SCALE GENOMIC DNA]</scope>
    <source>
        <strain evidence="9 10">DSM 15113</strain>
    </source>
</reference>
<name>A0A5M6IDR7_9PROT</name>
<feature type="transmembrane region" description="Helical" evidence="8">
    <location>
        <begin position="91"/>
        <end position="108"/>
    </location>
</feature>
<dbReference type="FunFam" id="1.10.3470.10:FF:000001">
    <property type="entry name" value="Vitamin B12 ABC transporter permease BtuC"/>
    <property type="match status" value="1"/>
</dbReference>
<dbReference type="EMBL" id="VWPJ01000004">
    <property type="protein sequence ID" value="KAA5606430.1"/>
    <property type="molecule type" value="Genomic_DNA"/>
</dbReference>
<feature type="transmembrane region" description="Helical" evidence="8">
    <location>
        <begin position="153"/>
        <end position="174"/>
    </location>
</feature>
<dbReference type="InterPro" id="IPR000522">
    <property type="entry name" value="ABC_transptr_permease_BtuC"/>
</dbReference>
<keyword evidence="3" id="KW-0813">Transport</keyword>
<evidence type="ECO:0000256" key="3">
    <source>
        <dbReference type="ARBA" id="ARBA00022448"/>
    </source>
</evidence>
<evidence type="ECO:0000256" key="1">
    <source>
        <dbReference type="ARBA" id="ARBA00004651"/>
    </source>
</evidence>
<dbReference type="CDD" id="cd06550">
    <property type="entry name" value="TM_ABC_iron-siderophores_like"/>
    <property type="match status" value="1"/>
</dbReference>
<comment type="similarity">
    <text evidence="2">Belongs to the binding-protein-dependent transport system permease family. FecCD subfamily.</text>
</comment>
<dbReference type="AlphaFoldDB" id="A0A5M6IDR7"/>
<dbReference type="OrthoDB" id="9811975at2"/>
<evidence type="ECO:0000256" key="6">
    <source>
        <dbReference type="ARBA" id="ARBA00022989"/>
    </source>
</evidence>
<dbReference type="GO" id="GO:0005886">
    <property type="term" value="C:plasma membrane"/>
    <property type="evidence" value="ECO:0007669"/>
    <property type="project" value="UniProtKB-SubCell"/>
</dbReference>
<accession>A0A5M6IDR7</accession>
<comment type="subcellular location">
    <subcellularLocation>
        <location evidence="1">Cell membrane</location>
        <topology evidence="1">Multi-pass membrane protein</topology>
    </subcellularLocation>
</comment>
<dbReference type="GO" id="GO:0033214">
    <property type="term" value="P:siderophore-iron import into cell"/>
    <property type="evidence" value="ECO:0007669"/>
    <property type="project" value="TreeGrafter"/>
</dbReference>
<evidence type="ECO:0000256" key="7">
    <source>
        <dbReference type="ARBA" id="ARBA00023136"/>
    </source>
</evidence>
<proteinExistence type="inferred from homology"/>
<dbReference type="SUPFAM" id="SSF81345">
    <property type="entry name" value="ABC transporter involved in vitamin B12 uptake, BtuC"/>
    <property type="match status" value="1"/>
</dbReference>
<dbReference type="InterPro" id="IPR037294">
    <property type="entry name" value="ABC_BtuC-like"/>
</dbReference>
<dbReference type="Gene3D" id="1.10.3470.10">
    <property type="entry name" value="ABC transporter involved in vitamin B12 uptake, BtuC"/>
    <property type="match status" value="1"/>
</dbReference>
<feature type="transmembrane region" description="Helical" evidence="8">
    <location>
        <begin position="32"/>
        <end position="54"/>
    </location>
</feature>
<organism evidence="9 10">
    <name type="scientific">Roseospira marina</name>
    <dbReference type="NCBI Taxonomy" id="140057"/>
    <lineage>
        <taxon>Bacteria</taxon>
        <taxon>Pseudomonadati</taxon>
        <taxon>Pseudomonadota</taxon>
        <taxon>Alphaproteobacteria</taxon>
        <taxon>Rhodospirillales</taxon>
        <taxon>Rhodospirillaceae</taxon>
        <taxon>Roseospira</taxon>
    </lineage>
</organism>
<keyword evidence="6 8" id="KW-1133">Transmembrane helix</keyword>
<feature type="transmembrane region" description="Helical" evidence="8">
    <location>
        <begin position="186"/>
        <end position="207"/>
    </location>
</feature>
<keyword evidence="10" id="KW-1185">Reference proteome</keyword>
<evidence type="ECO:0000256" key="8">
    <source>
        <dbReference type="SAM" id="Phobius"/>
    </source>
</evidence>
<feature type="transmembrane region" description="Helical" evidence="8">
    <location>
        <begin position="275"/>
        <end position="303"/>
    </location>
</feature>
<sequence length="371" mass="38111">MHGPIPDPRVATVRQITTDTAGRRRRRAGAGLGVLAVTLVGCVVLSIGIGAVPITPLEALSILATPLGFEPLTGHTPVQELVLWSIRLPRTVLGLLVGGVLAVSGAVLQGLFRNPLADPVLIGISNGAALAAAVVIVLWGVLPFATAGIGRDVALPVSAFAGALVAIALVYRIASHDGRADIATMLLAGVALTAMAGAGIGTLVFMSDDQALRDLNFWLLGSLGGANWERLMIAGPLMLGAGLAALALARPLNGLLFGETEALHMGFDVERTKRIAVLVTALAVGAAVALSGVIGFVGLMVPHLVRMVLGPDHRVLLPAALMGGGALMLLADLVARTIVLPAELPIGIVTSCVGGPFFLWLLLRRRALGLW</sequence>
<dbReference type="GO" id="GO:0022857">
    <property type="term" value="F:transmembrane transporter activity"/>
    <property type="evidence" value="ECO:0007669"/>
    <property type="project" value="InterPro"/>
</dbReference>
<evidence type="ECO:0000256" key="5">
    <source>
        <dbReference type="ARBA" id="ARBA00022692"/>
    </source>
</evidence>